<dbReference type="Pfam" id="PF00535">
    <property type="entry name" value="Glycos_transf_2"/>
    <property type="match status" value="1"/>
</dbReference>
<evidence type="ECO:0000313" key="5">
    <source>
        <dbReference type="EMBL" id="MDH2131068.1"/>
    </source>
</evidence>
<accession>A0AA43B9E9</accession>
<evidence type="ECO:0000313" key="6">
    <source>
        <dbReference type="Proteomes" id="UP001162318"/>
    </source>
</evidence>
<dbReference type="PANTHER" id="PTHR43179">
    <property type="entry name" value="RHAMNOSYLTRANSFERASE WBBL"/>
    <property type="match status" value="1"/>
</dbReference>
<organism evidence="5 6">
    <name type="scientific">Sphingobium yanoikuyae</name>
    <name type="common">Sphingomonas yanoikuyae</name>
    <dbReference type="NCBI Taxonomy" id="13690"/>
    <lineage>
        <taxon>Bacteria</taxon>
        <taxon>Pseudomonadati</taxon>
        <taxon>Pseudomonadota</taxon>
        <taxon>Alphaproteobacteria</taxon>
        <taxon>Sphingomonadales</taxon>
        <taxon>Sphingomonadaceae</taxon>
        <taxon>Sphingobium</taxon>
    </lineage>
</organism>
<reference evidence="5" key="1">
    <citation type="submission" date="2022-09" db="EMBL/GenBank/DDBJ databases">
        <title>Intensive care unit water sources are persistently colonized with multi-drug resistant bacteria and are the site of extensive horizontal gene transfer of antibiotic resistance genes.</title>
        <authorList>
            <person name="Diorio-Toth L."/>
        </authorList>
    </citation>
    <scope>NUCLEOTIDE SEQUENCE</scope>
    <source>
        <strain evidence="5">GD03659</strain>
    </source>
</reference>
<dbReference type="EMBL" id="JAOCKX010000008">
    <property type="protein sequence ID" value="MDH2131068.1"/>
    <property type="molecule type" value="Genomic_DNA"/>
</dbReference>
<evidence type="ECO:0000256" key="1">
    <source>
        <dbReference type="ARBA" id="ARBA00006739"/>
    </source>
</evidence>
<dbReference type="PANTHER" id="PTHR43179:SF12">
    <property type="entry name" value="GALACTOFURANOSYLTRANSFERASE GLFT2"/>
    <property type="match status" value="1"/>
</dbReference>
<evidence type="ECO:0000256" key="3">
    <source>
        <dbReference type="ARBA" id="ARBA00022679"/>
    </source>
</evidence>
<comment type="similarity">
    <text evidence="1">Belongs to the glycosyltransferase 2 family.</text>
</comment>
<evidence type="ECO:0000259" key="4">
    <source>
        <dbReference type="Pfam" id="PF00535"/>
    </source>
</evidence>
<keyword evidence="2" id="KW-0328">Glycosyltransferase</keyword>
<dbReference type="AlphaFoldDB" id="A0AA43B9E9"/>
<sequence length="788" mass="86363">MNIVADQNSSSSALLVNFDPEWYVRTYPDVAQIGMDPAEHYVWIGRQLGRRPNSGLVAPLLAAAPPAQSAPEAVLVAAPPAQQSDGGLPSMPQDAARWARYNMRIARQRPVSPAPLFRSFNPQAMHLHWIVSGELPLNPRQARIFSLIRQLEAQGHHSWIWIQPPCVVGDETAFRNALIAQGAIGPRTILRFLPEDVVGISGDAIIATDFWSCFPAAAMPLFKARFRLTQLLEKESQADGSASALAGQADALNMMALCAGQELETMLAETGRWTRHWPQFADDNYFYADPEQNPSRSGDTLQIAVDLGEAGTSHVAADLALDALELLGQRGIPFTAHLFGQARADFQPSYSSISHGPLESPARGDLFRACRIGLALATCLDGTTQSEMLACGLETIGLAQSQSHGSSDALHLTGASSLDIADAIVAISATPPRVGMRRGGADTKSAAQALELALREGLSVDNEAVSVSSAMMRAEYAHKAAVIIPTWNGGALFRDVLKALTTQSTPWSFEVMVVDSGSTDETLDITRSFENQGVRLHQIPNSEFQHGRTRNLAISLTSAEFVAVLTQDATPADQHWLANLVKAFDKGTKVAGVFGAHKAYPEATPFVSMGIDGHFEHFNRLPHVADWDGDHGNPIPFGSVPWQNWIHYYSDNNSCMRRSVWEKIPYPNIDWGEDQVWAWEIVKQGYEKAYAHDAIVCHSHNLNEDQQRKVSKIEGDFWLRNFNYRFESSAEQVLASADYLRDRNVEFALAHGISDAVRDEQIGLDRVAVAARYTGQIELLRDLYGPSA</sequence>
<dbReference type="Proteomes" id="UP001162318">
    <property type="component" value="Unassembled WGS sequence"/>
</dbReference>
<proteinExistence type="inferred from homology"/>
<feature type="domain" description="Glycosyltransferase 2-like" evidence="4">
    <location>
        <begin position="482"/>
        <end position="598"/>
    </location>
</feature>
<evidence type="ECO:0000256" key="2">
    <source>
        <dbReference type="ARBA" id="ARBA00022676"/>
    </source>
</evidence>
<name>A0AA43B9E9_SPHYA</name>
<protein>
    <submittedName>
        <fullName evidence="5">Glycosyltransferase family 2 protein</fullName>
    </submittedName>
</protein>
<dbReference type="RefSeq" id="WP_099234172.1">
    <property type="nucleotide sequence ID" value="NZ_JAOCKX010000008.1"/>
</dbReference>
<dbReference type="InterPro" id="IPR029044">
    <property type="entry name" value="Nucleotide-diphossugar_trans"/>
</dbReference>
<dbReference type="GO" id="GO:0016757">
    <property type="term" value="F:glycosyltransferase activity"/>
    <property type="evidence" value="ECO:0007669"/>
    <property type="project" value="UniProtKB-KW"/>
</dbReference>
<dbReference type="Gene3D" id="3.90.550.10">
    <property type="entry name" value="Spore Coat Polysaccharide Biosynthesis Protein SpsA, Chain A"/>
    <property type="match status" value="1"/>
</dbReference>
<dbReference type="CDD" id="cd00761">
    <property type="entry name" value="Glyco_tranf_GTA_type"/>
    <property type="match status" value="1"/>
</dbReference>
<keyword evidence="3" id="KW-0808">Transferase</keyword>
<dbReference type="InterPro" id="IPR001173">
    <property type="entry name" value="Glyco_trans_2-like"/>
</dbReference>
<dbReference type="SUPFAM" id="SSF53448">
    <property type="entry name" value="Nucleotide-diphospho-sugar transferases"/>
    <property type="match status" value="1"/>
</dbReference>
<gene>
    <name evidence="5" type="ORF">N5J77_08025</name>
</gene>
<comment type="caution">
    <text evidence="5">The sequence shown here is derived from an EMBL/GenBank/DDBJ whole genome shotgun (WGS) entry which is preliminary data.</text>
</comment>